<evidence type="ECO:0000313" key="3">
    <source>
        <dbReference type="Proteomes" id="UP001642464"/>
    </source>
</evidence>
<keyword evidence="1" id="KW-0812">Transmembrane</keyword>
<organism evidence="2 3">
    <name type="scientific">Durusdinium trenchii</name>
    <dbReference type="NCBI Taxonomy" id="1381693"/>
    <lineage>
        <taxon>Eukaryota</taxon>
        <taxon>Sar</taxon>
        <taxon>Alveolata</taxon>
        <taxon>Dinophyceae</taxon>
        <taxon>Suessiales</taxon>
        <taxon>Symbiodiniaceae</taxon>
        <taxon>Durusdinium</taxon>
    </lineage>
</organism>
<proteinExistence type="predicted"/>
<protein>
    <submittedName>
        <fullName evidence="2">Uncharacterized protein</fullName>
    </submittedName>
</protein>
<name>A0ABP0LG16_9DINO</name>
<sequence length="161" mass="17923">MPICRLTLSGGWPEKRTTHSFIALRGFAFRMFRKLILTAIAVVALFSLLLWLASNPAVAMMVPLSMVLLAEDRIGLSKLARREGVSPVTAWRWSTRGLHGIVLETFCVGKKRMTTEQAWERFVERTTAKANGDPIPTRTAKQKERAIDAAEAELEKELAGA</sequence>
<dbReference type="InterPro" id="IPR011474">
    <property type="entry name" value="DUF1580"/>
</dbReference>
<dbReference type="Proteomes" id="UP001642464">
    <property type="component" value="Unassembled WGS sequence"/>
</dbReference>
<keyword evidence="1" id="KW-0472">Membrane</keyword>
<comment type="caution">
    <text evidence="2">The sequence shown here is derived from an EMBL/GenBank/DDBJ whole genome shotgun (WGS) entry which is preliminary data.</text>
</comment>
<evidence type="ECO:0000256" key="1">
    <source>
        <dbReference type="SAM" id="Phobius"/>
    </source>
</evidence>
<reference evidence="2 3" key="1">
    <citation type="submission" date="2024-02" db="EMBL/GenBank/DDBJ databases">
        <authorList>
            <person name="Chen Y."/>
            <person name="Shah S."/>
            <person name="Dougan E. K."/>
            <person name="Thang M."/>
            <person name="Chan C."/>
        </authorList>
    </citation>
    <scope>NUCLEOTIDE SEQUENCE [LARGE SCALE GENOMIC DNA]</scope>
</reference>
<keyword evidence="1" id="KW-1133">Transmembrane helix</keyword>
<accession>A0ABP0LG16</accession>
<feature type="transmembrane region" description="Helical" evidence="1">
    <location>
        <begin position="35"/>
        <end position="52"/>
    </location>
</feature>
<dbReference type="Pfam" id="PF07618">
    <property type="entry name" value="DUF1580"/>
    <property type="match status" value="1"/>
</dbReference>
<keyword evidence="3" id="KW-1185">Reference proteome</keyword>
<dbReference type="EMBL" id="CAXAMM010015891">
    <property type="protein sequence ID" value="CAK9037563.1"/>
    <property type="molecule type" value="Genomic_DNA"/>
</dbReference>
<gene>
    <name evidence="2" type="ORF">SCF082_LOCUS22241</name>
</gene>
<evidence type="ECO:0000313" key="2">
    <source>
        <dbReference type="EMBL" id="CAK9037563.1"/>
    </source>
</evidence>